<keyword evidence="6 10" id="KW-0418">Kinase</keyword>
<comment type="caution">
    <text evidence="10">The sequence shown here is derived from an EMBL/GenBank/DDBJ whole genome shotgun (WGS) entry which is preliminary data.</text>
</comment>
<evidence type="ECO:0000256" key="7">
    <source>
        <dbReference type="ARBA" id="ARBA00022840"/>
    </source>
</evidence>
<dbReference type="SUPFAM" id="SSF55781">
    <property type="entry name" value="GAF domain-like"/>
    <property type="match status" value="1"/>
</dbReference>
<dbReference type="SUPFAM" id="SSF47384">
    <property type="entry name" value="Homodimeric domain of signal transducing histidine kinase"/>
    <property type="match status" value="1"/>
</dbReference>
<evidence type="ECO:0000256" key="2">
    <source>
        <dbReference type="ARBA" id="ARBA00012438"/>
    </source>
</evidence>
<dbReference type="GO" id="GO:0000155">
    <property type="term" value="F:phosphorelay sensor kinase activity"/>
    <property type="evidence" value="ECO:0007669"/>
    <property type="project" value="InterPro"/>
</dbReference>
<evidence type="ECO:0000256" key="1">
    <source>
        <dbReference type="ARBA" id="ARBA00000085"/>
    </source>
</evidence>
<dbReference type="EMBL" id="MAYW01000146">
    <property type="protein sequence ID" value="ODS31075.1"/>
    <property type="molecule type" value="Genomic_DNA"/>
</dbReference>
<dbReference type="Pfam" id="PF02518">
    <property type="entry name" value="HATPase_c"/>
    <property type="match status" value="1"/>
</dbReference>
<evidence type="ECO:0000259" key="9">
    <source>
        <dbReference type="PROSITE" id="PS50109"/>
    </source>
</evidence>
<feature type="domain" description="Histidine kinase" evidence="9">
    <location>
        <begin position="356"/>
        <end position="564"/>
    </location>
</feature>
<keyword evidence="7" id="KW-0067">ATP-binding</keyword>
<dbReference type="InterPro" id="IPR003661">
    <property type="entry name" value="HisK_dim/P_dom"/>
</dbReference>
<dbReference type="SUPFAM" id="SSF55874">
    <property type="entry name" value="ATPase domain of HSP90 chaperone/DNA topoisomerase II/histidine kinase"/>
    <property type="match status" value="1"/>
</dbReference>
<dbReference type="AlphaFoldDB" id="A0A1E3X637"/>
<dbReference type="InterPro" id="IPR029016">
    <property type="entry name" value="GAF-like_dom_sf"/>
</dbReference>
<dbReference type="Gene3D" id="1.10.287.130">
    <property type="match status" value="1"/>
</dbReference>
<dbReference type="PATRIC" id="fig|1872076.5.peg.4533"/>
<dbReference type="PANTHER" id="PTHR43065:SF10">
    <property type="entry name" value="PEROXIDE STRESS-ACTIVATED HISTIDINE KINASE MAK3"/>
    <property type="match status" value="1"/>
</dbReference>
<keyword evidence="5" id="KW-0547">Nucleotide-binding</keyword>
<dbReference type="InterPro" id="IPR004358">
    <property type="entry name" value="Sig_transdc_His_kin-like_C"/>
</dbReference>
<evidence type="ECO:0000256" key="6">
    <source>
        <dbReference type="ARBA" id="ARBA00022777"/>
    </source>
</evidence>
<organism evidence="10 11">
    <name type="scientific">Candidatus Scalindua rubra</name>
    <dbReference type="NCBI Taxonomy" id="1872076"/>
    <lineage>
        <taxon>Bacteria</taxon>
        <taxon>Pseudomonadati</taxon>
        <taxon>Planctomycetota</taxon>
        <taxon>Candidatus Brocadiia</taxon>
        <taxon>Candidatus Brocadiales</taxon>
        <taxon>Candidatus Scalinduaceae</taxon>
        <taxon>Candidatus Scalindua</taxon>
    </lineage>
</organism>
<dbReference type="PRINTS" id="PR00344">
    <property type="entry name" value="BCTRLSENSOR"/>
</dbReference>
<evidence type="ECO:0000313" key="11">
    <source>
        <dbReference type="Proteomes" id="UP000094056"/>
    </source>
</evidence>
<dbReference type="EC" id="2.7.13.3" evidence="2"/>
<evidence type="ECO:0000256" key="3">
    <source>
        <dbReference type="ARBA" id="ARBA00022553"/>
    </source>
</evidence>
<dbReference type="PANTHER" id="PTHR43065">
    <property type="entry name" value="SENSOR HISTIDINE KINASE"/>
    <property type="match status" value="1"/>
</dbReference>
<protein>
    <recommendedName>
        <fullName evidence="2">histidine kinase</fullName>
        <ecNumber evidence="2">2.7.13.3</ecNumber>
    </recommendedName>
</protein>
<name>A0A1E3X637_9BACT</name>
<dbReference type="Proteomes" id="UP000094056">
    <property type="component" value="Unassembled WGS sequence"/>
</dbReference>
<keyword evidence="3" id="KW-0597">Phosphoprotein</keyword>
<evidence type="ECO:0000256" key="4">
    <source>
        <dbReference type="ARBA" id="ARBA00022679"/>
    </source>
</evidence>
<gene>
    <name evidence="10" type="ORF">SCARUB_03803</name>
</gene>
<comment type="catalytic activity">
    <reaction evidence="1">
        <text>ATP + protein L-histidine = ADP + protein N-phospho-L-histidine.</text>
        <dbReference type="EC" id="2.7.13.3"/>
    </reaction>
</comment>
<dbReference type="Pfam" id="PF00512">
    <property type="entry name" value="HisKA"/>
    <property type="match status" value="1"/>
</dbReference>
<dbReference type="InterPro" id="IPR036890">
    <property type="entry name" value="HATPase_C_sf"/>
</dbReference>
<dbReference type="InterPro" id="IPR036097">
    <property type="entry name" value="HisK_dim/P_sf"/>
</dbReference>
<dbReference type="InterPro" id="IPR005467">
    <property type="entry name" value="His_kinase_dom"/>
</dbReference>
<reference evidence="10 11" key="1">
    <citation type="submission" date="2016-07" db="EMBL/GenBank/DDBJ databases">
        <title>Draft genome of Scalindua rubra, obtained from a brine-seawater interface in the Red Sea, sheds light on salt adaptation in anammox bacteria.</title>
        <authorList>
            <person name="Speth D.R."/>
            <person name="Lagkouvardos I."/>
            <person name="Wang Y."/>
            <person name="Qian P.-Y."/>
            <person name="Dutilh B.E."/>
            <person name="Jetten M.S."/>
        </authorList>
    </citation>
    <scope>NUCLEOTIDE SEQUENCE [LARGE SCALE GENOMIC DNA]</scope>
    <source>
        <strain evidence="10">BSI-1</strain>
    </source>
</reference>
<keyword evidence="4" id="KW-0808">Transferase</keyword>
<keyword evidence="8" id="KW-0902">Two-component regulatory system</keyword>
<evidence type="ECO:0000313" key="10">
    <source>
        <dbReference type="EMBL" id="ODS31075.1"/>
    </source>
</evidence>
<dbReference type="SMART" id="SM00387">
    <property type="entry name" value="HATPase_c"/>
    <property type="match status" value="1"/>
</dbReference>
<sequence>MRKPGYKSTVNYHALTHEILVLSNQGIPRIDFHREILKILIKYSGCDFVELWFRENKKYSHCRVTQQTEDSFEYNVIPATEKEDGIVVPNLQENSIMDRLRVDVIRRRFDPSLPIFTTNGTFWVGNTEEPIDLILGSNKKRDQYNNSINGSSKSLALFPLVIGDDSIGILQLTSSHYNYFTEDDIHLYEGFVETLGISLVNQSTQAALRERVKELTCLYNIAQVAEQKNRSVKEILHLIVNLIPPAWQYPNITSGRIILDGQNYTTPGYQENKQKQTSDIVVNGYRRGVVEVIYREMQPELDEGPFLEEERNLINTIAKQVALIVEQKEAEEDRLKLREQLRHADRLATIGQLAAGVAHELNEPLGNILGFAQLSMKLPEIPERLSRDLTKIVDASLLAREVIKKLMLFSRQIPPKIGTVNLNQVVNDGLSFFESRCAKAGIELIRLLSHDISEITGDQVQLNQVLVNLVVNSIQAMPDGGKLTIQTLCSNNYVSFIVEDTGVGISKDIINKIFIPFFTTKDVNEGTGLGLAVVHGIVTSHKGSIKVESRINYGTRFEIRFPVK</sequence>
<dbReference type="CDD" id="cd00082">
    <property type="entry name" value="HisKA"/>
    <property type="match status" value="1"/>
</dbReference>
<dbReference type="InterPro" id="IPR003594">
    <property type="entry name" value="HATPase_dom"/>
</dbReference>
<dbReference type="Gene3D" id="3.30.565.10">
    <property type="entry name" value="Histidine kinase-like ATPase, C-terminal domain"/>
    <property type="match status" value="1"/>
</dbReference>
<dbReference type="GO" id="GO:0005524">
    <property type="term" value="F:ATP binding"/>
    <property type="evidence" value="ECO:0007669"/>
    <property type="project" value="UniProtKB-KW"/>
</dbReference>
<evidence type="ECO:0000256" key="5">
    <source>
        <dbReference type="ARBA" id="ARBA00022741"/>
    </source>
</evidence>
<dbReference type="Gene3D" id="3.30.450.40">
    <property type="match status" value="1"/>
</dbReference>
<proteinExistence type="predicted"/>
<accession>A0A1E3X637</accession>
<dbReference type="SMART" id="SM00388">
    <property type="entry name" value="HisKA"/>
    <property type="match status" value="1"/>
</dbReference>
<dbReference type="PROSITE" id="PS50109">
    <property type="entry name" value="HIS_KIN"/>
    <property type="match status" value="1"/>
</dbReference>
<evidence type="ECO:0000256" key="8">
    <source>
        <dbReference type="ARBA" id="ARBA00023012"/>
    </source>
</evidence>